<evidence type="ECO:0000313" key="2">
    <source>
        <dbReference type="Proteomes" id="UP000188318"/>
    </source>
</evidence>
<dbReference type="AlphaFoldDB" id="A0A1R3RZF7"/>
<dbReference type="Proteomes" id="UP000188318">
    <property type="component" value="Unassembled WGS sequence"/>
</dbReference>
<gene>
    <name evidence="1" type="ORF">ASPCADRAFT_203664</name>
</gene>
<dbReference type="OrthoDB" id="5345571at2759"/>
<evidence type="ECO:0000313" key="1">
    <source>
        <dbReference type="EMBL" id="OOF99841.1"/>
    </source>
</evidence>
<dbReference type="VEuPathDB" id="FungiDB:ASPCADRAFT_203664"/>
<protein>
    <submittedName>
        <fullName evidence="1">Uncharacterized protein</fullName>
    </submittedName>
</protein>
<proteinExistence type="predicted"/>
<organism evidence="1 2">
    <name type="scientific">Aspergillus carbonarius (strain ITEM 5010)</name>
    <dbReference type="NCBI Taxonomy" id="602072"/>
    <lineage>
        <taxon>Eukaryota</taxon>
        <taxon>Fungi</taxon>
        <taxon>Dikarya</taxon>
        <taxon>Ascomycota</taxon>
        <taxon>Pezizomycotina</taxon>
        <taxon>Eurotiomycetes</taxon>
        <taxon>Eurotiomycetidae</taxon>
        <taxon>Eurotiales</taxon>
        <taxon>Aspergillaceae</taxon>
        <taxon>Aspergillus</taxon>
        <taxon>Aspergillus subgen. Circumdati</taxon>
    </lineage>
</organism>
<sequence length="52" mass="5752">MGRGIWLHCHVCLSVCPAVREPHFLLPFRAIDYEIPAPLADDSASAFLCVRG</sequence>
<name>A0A1R3RZF7_ASPC5</name>
<keyword evidence="2" id="KW-1185">Reference proteome</keyword>
<reference evidence="2" key="1">
    <citation type="journal article" date="2017" name="Genome Biol.">
        <title>Comparative genomics reveals high biological diversity and specific adaptations in the industrially and medically important fungal genus Aspergillus.</title>
        <authorList>
            <person name="de Vries R.P."/>
            <person name="Riley R."/>
            <person name="Wiebenga A."/>
            <person name="Aguilar-Osorio G."/>
            <person name="Amillis S."/>
            <person name="Uchima C.A."/>
            <person name="Anderluh G."/>
            <person name="Asadollahi M."/>
            <person name="Askin M."/>
            <person name="Barry K."/>
            <person name="Battaglia E."/>
            <person name="Bayram O."/>
            <person name="Benocci T."/>
            <person name="Braus-Stromeyer S.A."/>
            <person name="Caldana C."/>
            <person name="Canovas D."/>
            <person name="Cerqueira G.C."/>
            <person name="Chen F."/>
            <person name="Chen W."/>
            <person name="Choi C."/>
            <person name="Clum A."/>
            <person name="Dos Santos R.A."/>
            <person name="Damasio A.R."/>
            <person name="Diallinas G."/>
            <person name="Emri T."/>
            <person name="Fekete E."/>
            <person name="Flipphi M."/>
            <person name="Freyberg S."/>
            <person name="Gallo A."/>
            <person name="Gournas C."/>
            <person name="Habgood R."/>
            <person name="Hainaut M."/>
            <person name="Harispe M.L."/>
            <person name="Henrissat B."/>
            <person name="Hilden K.S."/>
            <person name="Hope R."/>
            <person name="Hossain A."/>
            <person name="Karabika E."/>
            <person name="Karaffa L."/>
            <person name="Karanyi Z."/>
            <person name="Krasevec N."/>
            <person name="Kuo A."/>
            <person name="Kusch H."/>
            <person name="LaButti K."/>
            <person name="Lagendijk E.L."/>
            <person name="Lapidus A."/>
            <person name="Levasseur A."/>
            <person name="Lindquist E."/>
            <person name="Lipzen A."/>
            <person name="Logrieco A.F."/>
            <person name="MacCabe A."/>
            <person name="Maekelae M.R."/>
            <person name="Malavazi I."/>
            <person name="Melin P."/>
            <person name="Meyer V."/>
            <person name="Mielnichuk N."/>
            <person name="Miskei M."/>
            <person name="Molnar A.P."/>
            <person name="Mule G."/>
            <person name="Ngan C.Y."/>
            <person name="Orejas M."/>
            <person name="Orosz E."/>
            <person name="Ouedraogo J.P."/>
            <person name="Overkamp K.M."/>
            <person name="Park H.-S."/>
            <person name="Perrone G."/>
            <person name="Piumi F."/>
            <person name="Punt P.J."/>
            <person name="Ram A.F."/>
            <person name="Ramon A."/>
            <person name="Rauscher S."/>
            <person name="Record E."/>
            <person name="Riano-Pachon D.M."/>
            <person name="Robert V."/>
            <person name="Roehrig J."/>
            <person name="Ruller R."/>
            <person name="Salamov A."/>
            <person name="Salih N.S."/>
            <person name="Samson R.A."/>
            <person name="Sandor E."/>
            <person name="Sanguinetti M."/>
            <person name="Schuetze T."/>
            <person name="Sepcic K."/>
            <person name="Shelest E."/>
            <person name="Sherlock G."/>
            <person name="Sophianopoulou V."/>
            <person name="Squina F.M."/>
            <person name="Sun H."/>
            <person name="Susca A."/>
            <person name="Todd R.B."/>
            <person name="Tsang A."/>
            <person name="Unkles S.E."/>
            <person name="van de Wiele N."/>
            <person name="van Rossen-Uffink D."/>
            <person name="Oliveira J.V."/>
            <person name="Vesth T.C."/>
            <person name="Visser J."/>
            <person name="Yu J.-H."/>
            <person name="Zhou M."/>
            <person name="Andersen M.R."/>
            <person name="Archer D.B."/>
            <person name="Baker S.E."/>
            <person name="Benoit I."/>
            <person name="Brakhage A.A."/>
            <person name="Braus G.H."/>
            <person name="Fischer R."/>
            <person name="Frisvad J.C."/>
            <person name="Goldman G.H."/>
            <person name="Houbraken J."/>
            <person name="Oakley B."/>
            <person name="Pocsi I."/>
            <person name="Scazzocchio C."/>
            <person name="Seiboth B."/>
            <person name="vanKuyk P.A."/>
            <person name="Wortman J."/>
            <person name="Dyer P.S."/>
            <person name="Grigoriev I.V."/>
        </authorList>
    </citation>
    <scope>NUCLEOTIDE SEQUENCE [LARGE SCALE GENOMIC DNA]</scope>
    <source>
        <strain evidence="2">ITEM 5010</strain>
    </source>
</reference>
<accession>A0A1R3RZF7</accession>
<dbReference type="EMBL" id="KV907494">
    <property type="protein sequence ID" value="OOF99841.1"/>
    <property type="molecule type" value="Genomic_DNA"/>
</dbReference>